<comment type="caution">
    <text evidence="1">The sequence shown here is derived from an EMBL/GenBank/DDBJ whole genome shotgun (WGS) entry which is preliminary data.</text>
</comment>
<reference evidence="2" key="1">
    <citation type="journal article" date="2019" name="Int. J. Syst. Evol. Microbiol.">
        <title>The Global Catalogue of Microorganisms (GCM) 10K type strain sequencing project: providing services to taxonomists for standard genome sequencing and annotation.</title>
        <authorList>
            <consortium name="The Broad Institute Genomics Platform"/>
            <consortium name="The Broad Institute Genome Sequencing Center for Infectious Disease"/>
            <person name="Wu L."/>
            <person name="Ma J."/>
        </authorList>
    </citation>
    <scope>NUCLEOTIDE SEQUENCE [LARGE SCALE GENOMIC DNA]</scope>
    <source>
        <strain evidence="2">KCTC 62164</strain>
    </source>
</reference>
<sequence>MTDTDSTSTLMQLYAEMDTATPIDSPFQKYTHHFWQWRYKEAVSSIVSPLDMGGAAIEPKALIAAYRTAIAVSDPAQAFTETLATQLEPKIRFEVLLAAYNVLPQKTFFRLLKQEDTAAHSISVYRNVLASLEFFLHTKLEHDTAAAQVLRRWNASSIYTSLFELLENKQLLHTDPEQFVEKLAQLGHDIEHPFIPFFEPIKLVHSIKGYKKYARTSLHRKYSLPVRLENLHAPMENEPVFLVNADKVYFEKYAKTFLESCGKCAKNTIVHINFINFAVPSAEIKQLEKDCRVRINTSQETFDGALIEMKSYAVFSRYIHLPHWLQAYPYLVILDIDGKAIFDPKELALIGPGSIALNRPEHAGLHQETFIWKVYHGGRAVFHAPATSTVNNLSCFVEDVFYRSIRDKTRSWYLDQLALMLMALSEPKLEVQKAPALFDQIKKR</sequence>
<dbReference type="EMBL" id="JBHRSL010000025">
    <property type="protein sequence ID" value="MFC3053331.1"/>
    <property type="molecule type" value="Genomic_DNA"/>
</dbReference>
<dbReference type="Proteomes" id="UP001595444">
    <property type="component" value="Unassembled WGS sequence"/>
</dbReference>
<protein>
    <submittedName>
        <fullName evidence="1">Uncharacterized protein</fullName>
    </submittedName>
</protein>
<organism evidence="1 2">
    <name type="scientific">Kordiimonas pumila</name>
    <dbReference type="NCBI Taxonomy" id="2161677"/>
    <lineage>
        <taxon>Bacteria</taxon>
        <taxon>Pseudomonadati</taxon>
        <taxon>Pseudomonadota</taxon>
        <taxon>Alphaproteobacteria</taxon>
        <taxon>Kordiimonadales</taxon>
        <taxon>Kordiimonadaceae</taxon>
        <taxon>Kordiimonas</taxon>
    </lineage>
</organism>
<gene>
    <name evidence="1" type="ORF">ACFOKA_15625</name>
</gene>
<evidence type="ECO:0000313" key="1">
    <source>
        <dbReference type="EMBL" id="MFC3053331.1"/>
    </source>
</evidence>
<evidence type="ECO:0000313" key="2">
    <source>
        <dbReference type="Proteomes" id="UP001595444"/>
    </source>
</evidence>
<name>A0ABV7D880_9PROT</name>
<keyword evidence="2" id="KW-1185">Reference proteome</keyword>
<proteinExistence type="predicted"/>
<accession>A0ABV7D880</accession>
<dbReference type="RefSeq" id="WP_194211437.1">
    <property type="nucleotide sequence ID" value="NZ_CP061205.1"/>
</dbReference>